<organism evidence="7 8">
    <name type="scientific">Euplotes crassus</name>
    <dbReference type="NCBI Taxonomy" id="5936"/>
    <lineage>
        <taxon>Eukaryota</taxon>
        <taxon>Sar</taxon>
        <taxon>Alveolata</taxon>
        <taxon>Ciliophora</taxon>
        <taxon>Intramacronucleata</taxon>
        <taxon>Spirotrichea</taxon>
        <taxon>Hypotrichia</taxon>
        <taxon>Euplotida</taxon>
        <taxon>Euplotidae</taxon>
        <taxon>Moneuplotes</taxon>
    </lineage>
</organism>
<keyword evidence="8" id="KW-1185">Reference proteome</keyword>
<evidence type="ECO:0000256" key="1">
    <source>
        <dbReference type="ARBA" id="ARBA00013201"/>
    </source>
</evidence>
<feature type="coiled-coil region" evidence="5">
    <location>
        <begin position="278"/>
        <end position="305"/>
    </location>
</feature>
<keyword evidence="2" id="KW-0378">Hydrolase</keyword>
<dbReference type="Pfam" id="PF03403">
    <property type="entry name" value="PAF-AH_p_II"/>
    <property type="match status" value="2"/>
</dbReference>
<name>A0AAD1UKG3_EUPCR</name>
<keyword evidence="4" id="KW-0443">Lipid metabolism</keyword>
<dbReference type="Proteomes" id="UP001295684">
    <property type="component" value="Unassembled WGS sequence"/>
</dbReference>
<protein>
    <recommendedName>
        <fullName evidence="1">1-alkyl-2-acetylglycerophosphocholine esterase</fullName>
        <ecNumber evidence="1">3.1.1.47</ecNumber>
    </recommendedName>
</protein>
<dbReference type="EMBL" id="CAMPGE010010648">
    <property type="protein sequence ID" value="CAI2369496.1"/>
    <property type="molecule type" value="Genomic_DNA"/>
</dbReference>
<keyword evidence="6" id="KW-0812">Transmembrane</keyword>
<dbReference type="Gene3D" id="3.40.50.1820">
    <property type="entry name" value="alpha/beta hydrolase"/>
    <property type="match status" value="1"/>
</dbReference>
<proteinExistence type="predicted"/>
<sequence>MVFISSYEKYFAFALIFDLLCKNELIQDYSFELLLPFTVIVVLGVIQGAIRPHVCVCYAIHLVNYVIHSQFCGTYLMSWVITVIEAIIAVILVNAGAFYNLYPTGPYGVAHREANLKGETTPEVSIFYPMDMKPYKTDSLQTEKTSPLLLNGMNDIKGICKGYEGIPPLLMRDYCLFPMRAVNNAELDPDFVNKSKALTPVIVSHDLMHNRTSLFTTVMQMVSYGCIVYCINHSDGTASYHLDSSKEGSKEVFYEPYDRMKHKVTMDKFRDGQIQHRMKDINALIKFIQEEAKELNIDMSKLVAMGFGMGAMTSIEMTKELEEVKACVAMDPYYSARSEKILSGDYSISKPYFILTNEDYPGSPFIADYEHKKTNDKFVEESNKSGDEGNYNLTLKNTSHVCTADISLYYSSIFKLFGLIHPIVDVSDTVSKSRDLIVAFLSEHDLTPIKSLEKVKKILKRK</sequence>
<dbReference type="PANTHER" id="PTHR10272">
    <property type="entry name" value="PLATELET-ACTIVATING FACTOR ACETYLHYDROLASE"/>
    <property type="match status" value="1"/>
</dbReference>
<dbReference type="AlphaFoldDB" id="A0AAD1UKG3"/>
<evidence type="ECO:0000256" key="4">
    <source>
        <dbReference type="ARBA" id="ARBA00023098"/>
    </source>
</evidence>
<evidence type="ECO:0000256" key="3">
    <source>
        <dbReference type="ARBA" id="ARBA00022963"/>
    </source>
</evidence>
<keyword evidence="3" id="KW-0442">Lipid degradation</keyword>
<dbReference type="GO" id="GO:0016042">
    <property type="term" value="P:lipid catabolic process"/>
    <property type="evidence" value="ECO:0007669"/>
    <property type="project" value="UniProtKB-KW"/>
</dbReference>
<dbReference type="GO" id="GO:0003847">
    <property type="term" value="F:1-alkyl-2-acetylglycerophosphocholine esterase activity"/>
    <property type="evidence" value="ECO:0007669"/>
    <property type="project" value="UniProtKB-EC"/>
</dbReference>
<dbReference type="EC" id="3.1.1.47" evidence="1"/>
<evidence type="ECO:0000313" key="8">
    <source>
        <dbReference type="Proteomes" id="UP001295684"/>
    </source>
</evidence>
<feature type="transmembrane region" description="Helical" evidence="6">
    <location>
        <begin position="79"/>
        <end position="102"/>
    </location>
</feature>
<keyword evidence="5" id="KW-0175">Coiled coil</keyword>
<dbReference type="InterPro" id="IPR029058">
    <property type="entry name" value="AB_hydrolase_fold"/>
</dbReference>
<evidence type="ECO:0000256" key="5">
    <source>
        <dbReference type="SAM" id="Coils"/>
    </source>
</evidence>
<dbReference type="PANTHER" id="PTHR10272:SF0">
    <property type="entry name" value="PLATELET-ACTIVATING FACTOR ACETYLHYDROLASE"/>
    <property type="match status" value="1"/>
</dbReference>
<comment type="caution">
    <text evidence="7">The sequence shown here is derived from an EMBL/GenBank/DDBJ whole genome shotgun (WGS) entry which is preliminary data.</text>
</comment>
<keyword evidence="6" id="KW-0472">Membrane</keyword>
<keyword evidence="6" id="KW-1133">Transmembrane helix</keyword>
<evidence type="ECO:0000256" key="6">
    <source>
        <dbReference type="SAM" id="Phobius"/>
    </source>
</evidence>
<reference evidence="7" key="1">
    <citation type="submission" date="2023-07" db="EMBL/GenBank/DDBJ databases">
        <authorList>
            <consortium name="AG Swart"/>
            <person name="Singh M."/>
            <person name="Singh A."/>
            <person name="Seah K."/>
            <person name="Emmerich C."/>
        </authorList>
    </citation>
    <scope>NUCLEOTIDE SEQUENCE</scope>
    <source>
        <strain evidence="7">DP1</strain>
    </source>
</reference>
<accession>A0AAD1UKG3</accession>
<feature type="transmembrane region" description="Helical" evidence="6">
    <location>
        <begin position="34"/>
        <end position="67"/>
    </location>
</feature>
<evidence type="ECO:0000256" key="2">
    <source>
        <dbReference type="ARBA" id="ARBA00022801"/>
    </source>
</evidence>
<evidence type="ECO:0000313" key="7">
    <source>
        <dbReference type="EMBL" id="CAI2369496.1"/>
    </source>
</evidence>
<gene>
    <name evidence="7" type="ORF">ECRASSUSDP1_LOCUS10797</name>
</gene>
<dbReference type="SUPFAM" id="SSF53474">
    <property type="entry name" value="alpha/beta-Hydrolases"/>
    <property type="match status" value="1"/>
</dbReference>